<dbReference type="SUPFAM" id="SSF161098">
    <property type="entry name" value="MetI-like"/>
    <property type="match status" value="1"/>
</dbReference>
<proteinExistence type="inferred from homology"/>
<dbReference type="Proteomes" id="UP000216451">
    <property type="component" value="Unassembled WGS sequence"/>
</dbReference>
<evidence type="ECO:0000313" key="9">
    <source>
        <dbReference type="EMBL" id="OZG65159.1"/>
    </source>
</evidence>
<keyword evidence="5 7" id="KW-1133">Transmembrane helix</keyword>
<dbReference type="Gene3D" id="1.10.3720.10">
    <property type="entry name" value="MetI-like"/>
    <property type="match status" value="1"/>
</dbReference>
<feature type="transmembrane region" description="Helical" evidence="7">
    <location>
        <begin position="261"/>
        <end position="283"/>
    </location>
</feature>
<dbReference type="AlphaFoldDB" id="A0A261G150"/>
<sequence>MTTIEHTRKGTEHRIQGNPRIFTYVVLILCCCYFLLPVWWLIIASTKTNSGLFNGIHGSMWFDSTNAFWDNLKQLGTYQDGIYWRWFANTLLYALVGGFGATAISVMAGYGFAKYRFRGKTLYFNIILGALMIPATALVIPTFLLMSDINLTDTYWAVLLPVLLNPFGVYLMRIYCSQSLPDEMLEAARVDGSGEFRTFFQVALPIMTPAITTVFLLSIVGAWNNFFLPSVVLTNPNLFPITVGLSQWQARSTAGSAAEQIWNLLTSGAFISVIPMVLAFIFLQRYWVGGLATGSVKA</sequence>
<evidence type="ECO:0000313" key="10">
    <source>
        <dbReference type="Proteomes" id="UP000216451"/>
    </source>
</evidence>
<dbReference type="RefSeq" id="WP_094695110.1">
    <property type="nucleotide sequence ID" value="NZ_JBDNKC010000002.1"/>
</dbReference>
<evidence type="ECO:0000256" key="3">
    <source>
        <dbReference type="ARBA" id="ARBA00022475"/>
    </source>
</evidence>
<dbReference type="Pfam" id="PF00528">
    <property type="entry name" value="BPD_transp_1"/>
    <property type="match status" value="1"/>
</dbReference>
<keyword evidence="2 7" id="KW-0813">Transport</keyword>
<dbReference type="GO" id="GO:0055085">
    <property type="term" value="P:transmembrane transport"/>
    <property type="evidence" value="ECO:0007669"/>
    <property type="project" value="InterPro"/>
</dbReference>
<dbReference type="PROSITE" id="PS50928">
    <property type="entry name" value="ABC_TM1"/>
    <property type="match status" value="1"/>
</dbReference>
<dbReference type="PANTHER" id="PTHR43744:SF12">
    <property type="entry name" value="ABC TRANSPORTER PERMEASE PROTEIN MG189-RELATED"/>
    <property type="match status" value="1"/>
</dbReference>
<evidence type="ECO:0000256" key="1">
    <source>
        <dbReference type="ARBA" id="ARBA00004651"/>
    </source>
</evidence>
<reference evidence="9 10" key="1">
    <citation type="journal article" date="2017" name="BMC Genomics">
        <title>Comparative genomic and phylogenomic analyses of the Bifidobacteriaceae family.</title>
        <authorList>
            <person name="Lugli G.A."/>
            <person name="Milani C."/>
            <person name="Turroni F."/>
            <person name="Duranti S."/>
            <person name="Mancabelli L."/>
            <person name="Mangifesta M."/>
            <person name="Ferrario C."/>
            <person name="Modesto M."/>
            <person name="Mattarelli P."/>
            <person name="Jiri K."/>
            <person name="van Sinderen D."/>
            <person name="Ventura M."/>
        </authorList>
    </citation>
    <scope>NUCLEOTIDE SEQUENCE [LARGE SCALE GENOMIC DNA]</scope>
    <source>
        <strain evidence="9 10">LMG 28769</strain>
    </source>
</reference>
<dbReference type="CDD" id="cd06261">
    <property type="entry name" value="TM_PBP2"/>
    <property type="match status" value="1"/>
</dbReference>
<evidence type="ECO:0000259" key="8">
    <source>
        <dbReference type="PROSITE" id="PS50928"/>
    </source>
</evidence>
<comment type="subcellular location">
    <subcellularLocation>
        <location evidence="1 7">Cell membrane</location>
        <topology evidence="1 7">Multi-pass membrane protein</topology>
    </subcellularLocation>
</comment>
<evidence type="ECO:0000256" key="4">
    <source>
        <dbReference type="ARBA" id="ARBA00022692"/>
    </source>
</evidence>
<feature type="transmembrane region" description="Helical" evidence="7">
    <location>
        <begin position="21"/>
        <end position="42"/>
    </location>
</feature>
<dbReference type="EMBL" id="MWXA01000009">
    <property type="protein sequence ID" value="OZG65159.1"/>
    <property type="molecule type" value="Genomic_DNA"/>
</dbReference>
<feature type="transmembrane region" description="Helical" evidence="7">
    <location>
        <begin position="91"/>
        <end position="110"/>
    </location>
</feature>
<keyword evidence="10" id="KW-1185">Reference proteome</keyword>
<organism evidence="9 10">
    <name type="scientific">Bifidobacterium aquikefiri</name>
    <dbReference type="NCBI Taxonomy" id="1653207"/>
    <lineage>
        <taxon>Bacteria</taxon>
        <taxon>Bacillati</taxon>
        <taxon>Actinomycetota</taxon>
        <taxon>Actinomycetes</taxon>
        <taxon>Bifidobacteriales</taxon>
        <taxon>Bifidobacteriaceae</taxon>
        <taxon>Bifidobacterium</taxon>
    </lineage>
</organism>
<comment type="similarity">
    <text evidence="7">Belongs to the binding-protein-dependent transport system permease family.</text>
</comment>
<feature type="transmembrane region" description="Helical" evidence="7">
    <location>
        <begin position="196"/>
        <end position="223"/>
    </location>
</feature>
<evidence type="ECO:0000256" key="7">
    <source>
        <dbReference type="RuleBase" id="RU363032"/>
    </source>
</evidence>
<dbReference type="GO" id="GO:0005886">
    <property type="term" value="C:plasma membrane"/>
    <property type="evidence" value="ECO:0007669"/>
    <property type="project" value="UniProtKB-SubCell"/>
</dbReference>
<evidence type="ECO:0000256" key="5">
    <source>
        <dbReference type="ARBA" id="ARBA00022989"/>
    </source>
</evidence>
<dbReference type="InterPro" id="IPR000515">
    <property type="entry name" value="MetI-like"/>
</dbReference>
<accession>A0A261G150</accession>
<comment type="caution">
    <text evidence="9">The sequence shown here is derived from an EMBL/GenBank/DDBJ whole genome shotgun (WGS) entry which is preliminary data.</text>
</comment>
<dbReference type="InterPro" id="IPR035906">
    <property type="entry name" value="MetI-like_sf"/>
</dbReference>
<dbReference type="GeneID" id="98296541"/>
<feature type="domain" description="ABC transmembrane type-1" evidence="8">
    <location>
        <begin position="87"/>
        <end position="283"/>
    </location>
</feature>
<feature type="transmembrane region" description="Helical" evidence="7">
    <location>
        <begin position="122"/>
        <end position="143"/>
    </location>
</feature>
<evidence type="ECO:0000256" key="6">
    <source>
        <dbReference type="ARBA" id="ARBA00023136"/>
    </source>
</evidence>
<dbReference type="PANTHER" id="PTHR43744">
    <property type="entry name" value="ABC TRANSPORTER PERMEASE PROTEIN MG189-RELATED-RELATED"/>
    <property type="match status" value="1"/>
</dbReference>
<keyword evidence="6 7" id="KW-0472">Membrane</keyword>
<dbReference type="OrthoDB" id="2063054at2"/>
<feature type="transmembrane region" description="Helical" evidence="7">
    <location>
        <begin position="155"/>
        <end position="175"/>
    </location>
</feature>
<keyword evidence="4 7" id="KW-0812">Transmembrane</keyword>
<evidence type="ECO:0000256" key="2">
    <source>
        <dbReference type="ARBA" id="ARBA00022448"/>
    </source>
</evidence>
<protein>
    <submittedName>
        <fullName evidence="9">Sugar ABC transporter, permease</fullName>
    </submittedName>
</protein>
<keyword evidence="3" id="KW-1003">Cell membrane</keyword>
<name>A0A261G150_9BIFI</name>
<gene>
    <name evidence="9" type="ORF">BAQU_1899</name>
</gene>